<accession>A0AAJ0GBG8</accession>
<proteinExistence type="predicted"/>
<sequence length="433" mass="48870">MTDNHILKRAVHISLAPKAFQYDRVMQTRTARRKNSAYPCTCWRYAGQPWRDRYWSHCRCCAPKDVYTSNSLKRTILKRPGDYCTWYAFIPARLSCSSTSDTVAKAIITAQQYHFSRDLALRKQSICHQAHAVSLLRISLDVSNATLLVVAMLTLFEEIARSDELTWFPHQHACRSKSKTQLTHDASVRGPSFGFACLEGTASPLEDEKWLALEPSPSDPRELESLTVRAQQVYDTVDVESENTLLHDIRVVKALHPADLDLNTSVFDYAFIDQAETATLYWVSRIHTLRICQNIDQLVSAGRNQSLQSGTQDDPTPSIVGATPQQLQTEQARLATNVLMSWQNVRTHGSFLLSMSLSSVLILVWGAFRDIETYQGKPVQHVREWIMQMYAEAARGLPVDGSEEQMDQTSGLLCGGPVKGFMVKIRQMGRQEG</sequence>
<dbReference type="EMBL" id="JAWDJX010000023">
    <property type="protein sequence ID" value="KAK3051899.1"/>
    <property type="molecule type" value="Genomic_DNA"/>
</dbReference>
<organism evidence="1 2">
    <name type="scientific">Extremus antarcticus</name>
    <dbReference type="NCBI Taxonomy" id="702011"/>
    <lineage>
        <taxon>Eukaryota</taxon>
        <taxon>Fungi</taxon>
        <taxon>Dikarya</taxon>
        <taxon>Ascomycota</taxon>
        <taxon>Pezizomycotina</taxon>
        <taxon>Dothideomycetes</taxon>
        <taxon>Dothideomycetidae</taxon>
        <taxon>Mycosphaerellales</taxon>
        <taxon>Extremaceae</taxon>
        <taxon>Extremus</taxon>
    </lineage>
</organism>
<reference evidence="1" key="1">
    <citation type="submission" date="2023-04" db="EMBL/GenBank/DDBJ databases">
        <title>Black Yeasts Isolated from many extreme environments.</title>
        <authorList>
            <person name="Coleine C."/>
            <person name="Stajich J.E."/>
            <person name="Selbmann L."/>
        </authorList>
    </citation>
    <scope>NUCLEOTIDE SEQUENCE</scope>
    <source>
        <strain evidence="1">CCFEE 5312</strain>
    </source>
</reference>
<name>A0AAJ0GBG8_9PEZI</name>
<evidence type="ECO:0000313" key="1">
    <source>
        <dbReference type="EMBL" id="KAK3051899.1"/>
    </source>
</evidence>
<protein>
    <recommendedName>
        <fullName evidence="3">Transcription factor domain-containing protein</fullName>
    </recommendedName>
</protein>
<keyword evidence="2" id="KW-1185">Reference proteome</keyword>
<dbReference type="Proteomes" id="UP001271007">
    <property type="component" value="Unassembled WGS sequence"/>
</dbReference>
<evidence type="ECO:0000313" key="2">
    <source>
        <dbReference type="Proteomes" id="UP001271007"/>
    </source>
</evidence>
<gene>
    <name evidence="1" type="ORF">LTR09_006853</name>
</gene>
<dbReference type="AlphaFoldDB" id="A0AAJ0GBG8"/>
<comment type="caution">
    <text evidence="1">The sequence shown here is derived from an EMBL/GenBank/DDBJ whole genome shotgun (WGS) entry which is preliminary data.</text>
</comment>
<evidence type="ECO:0008006" key="3">
    <source>
        <dbReference type="Google" id="ProtNLM"/>
    </source>
</evidence>